<accession>K1Y7J4</accession>
<dbReference type="Pfam" id="PF19287">
    <property type="entry name" value="DUF5910"/>
    <property type="match status" value="1"/>
</dbReference>
<dbReference type="InParanoid" id="K1Y7J4"/>
<evidence type="ECO:0000313" key="2">
    <source>
        <dbReference type="EMBL" id="EKD21079.1"/>
    </source>
</evidence>
<dbReference type="OrthoDB" id="10389711at2759"/>
<proteinExistence type="predicted"/>
<name>K1Y7J4_MARBU</name>
<keyword evidence="3" id="KW-1185">Reference proteome</keyword>
<dbReference type="HOGENOM" id="CLU_091777_0_1_1"/>
<organism evidence="2 3">
    <name type="scientific">Marssonina brunnea f. sp. multigermtubi (strain MB_m1)</name>
    <name type="common">Marssonina leaf spot fungus</name>
    <dbReference type="NCBI Taxonomy" id="1072389"/>
    <lineage>
        <taxon>Eukaryota</taxon>
        <taxon>Fungi</taxon>
        <taxon>Dikarya</taxon>
        <taxon>Ascomycota</taxon>
        <taxon>Pezizomycotina</taxon>
        <taxon>Leotiomycetes</taxon>
        <taxon>Helotiales</taxon>
        <taxon>Drepanopezizaceae</taxon>
        <taxon>Drepanopeziza</taxon>
    </lineage>
</organism>
<dbReference type="InterPro" id="IPR045564">
    <property type="entry name" value="DUF5910"/>
</dbReference>
<dbReference type="GeneID" id="18756127"/>
<feature type="chain" id="PRO_5003855580" evidence="1">
    <location>
        <begin position="24"/>
        <end position="234"/>
    </location>
</feature>
<evidence type="ECO:0000313" key="3">
    <source>
        <dbReference type="Proteomes" id="UP000006753"/>
    </source>
</evidence>
<dbReference type="KEGG" id="mbe:MBM_00192"/>
<keyword evidence="1" id="KW-0732">Signal</keyword>
<dbReference type="AlphaFoldDB" id="K1Y7J4"/>
<evidence type="ECO:0000256" key="1">
    <source>
        <dbReference type="SAM" id="SignalP"/>
    </source>
</evidence>
<dbReference type="eggNOG" id="ENOG502SUI0">
    <property type="taxonomic scope" value="Eukaryota"/>
</dbReference>
<dbReference type="EMBL" id="JH921428">
    <property type="protein sequence ID" value="EKD21079.1"/>
    <property type="molecule type" value="Genomic_DNA"/>
</dbReference>
<protein>
    <submittedName>
        <fullName evidence="2">Uncharacterized protein</fullName>
    </submittedName>
</protein>
<gene>
    <name evidence="2" type="ORF">MBM_00192</name>
</gene>
<dbReference type="Proteomes" id="UP000006753">
    <property type="component" value="Unassembled WGS sequence"/>
</dbReference>
<reference evidence="2 3" key="1">
    <citation type="journal article" date="2012" name="BMC Genomics">
        <title>Sequencing the genome of Marssonina brunnea reveals fungus-poplar co-evolution.</title>
        <authorList>
            <person name="Zhu S."/>
            <person name="Cao Y.-Z."/>
            <person name="Jiang C."/>
            <person name="Tan B.-Y."/>
            <person name="Wang Z."/>
            <person name="Feng S."/>
            <person name="Zhang L."/>
            <person name="Su X.-H."/>
            <person name="Brejova B."/>
            <person name="Vinar T."/>
            <person name="Xu M."/>
            <person name="Wang M.-X."/>
            <person name="Zhang S.-G."/>
            <person name="Huang M.-R."/>
            <person name="Wu R."/>
            <person name="Zhou Y."/>
        </authorList>
    </citation>
    <scope>NUCLEOTIDE SEQUENCE [LARGE SCALE GENOMIC DNA]</scope>
    <source>
        <strain evidence="2 3">MB_m1</strain>
    </source>
</reference>
<sequence length="234" mass="27073">MARSKSVFAILLVLSFFFNGAQAWFWRRKILIGYGVVSSKEAARINEKNKLRVEPFEYTSQLGPGFYIVNKASGYSYLEGDWFCAIKARKWKTKRVPKAYIPPSYVKKPSTRNRAQVHPSGVANKQIKLWGQKEEVFHEYLRTELSISEPEKALRFSWVKDIEWILQMNIPMDVVNNDDLDLWAKCFPTPEELWKYSKEVVDWPAWNIKGHPGNVRAPAKGRPVPKTKHIVGTS</sequence>
<feature type="signal peptide" evidence="1">
    <location>
        <begin position="1"/>
        <end position="23"/>
    </location>
</feature>